<organism evidence="5 6">
    <name type="scientific">Clostridium scatologenes</name>
    <dbReference type="NCBI Taxonomy" id="1548"/>
    <lineage>
        <taxon>Bacteria</taxon>
        <taxon>Bacillati</taxon>
        <taxon>Bacillota</taxon>
        <taxon>Clostridia</taxon>
        <taxon>Eubacteriales</taxon>
        <taxon>Clostridiaceae</taxon>
        <taxon>Clostridium</taxon>
    </lineage>
</organism>
<dbReference type="Gene3D" id="3.40.50.12090">
    <property type="match status" value="1"/>
</dbReference>
<dbReference type="KEGG" id="csq:CSCA_3162"/>
<dbReference type="Proteomes" id="UP000033115">
    <property type="component" value="Chromosome"/>
</dbReference>
<feature type="signal peptide" evidence="4">
    <location>
        <begin position="1"/>
        <end position="27"/>
    </location>
</feature>
<protein>
    <submittedName>
        <fullName evidence="5">Putative cell wall binding repeat 2-containing protein</fullName>
    </submittedName>
</protein>
<evidence type="ECO:0000256" key="3">
    <source>
        <dbReference type="SAM" id="Coils"/>
    </source>
</evidence>
<proteinExistence type="predicted"/>
<dbReference type="PROSITE" id="PS51450">
    <property type="entry name" value="LRR"/>
    <property type="match status" value="5"/>
</dbReference>
<name>A0A0E3K1T3_CLOSL</name>
<dbReference type="Gene3D" id="3.80.10.10">
    <property type="entry name" value="Ribonuclease Inhibitor"/>
    <property type="match status" value="2"/>
</dbReference>
<dbReference type="InterPro" id="IPR001611">
    <property type="entry name" value="Leu-rich_rpt"/>
</dbReference>
<dbReference type="SMART" id="SM00365">
    <property type="entry name" value="LRR_SD22"/>
    <property type="match status" value="8"/>
</dbReference>
<dbReference type="RefSeq" id="WP_029162678.1">
    <property type="nucleotide sequence ID" value="NZ_CP009933.1"/>
</dbReference>
<dbReference type="InterPro" id="IPR032675">
    <property type="entry name" value="LRR_dom_sf"/>
</dbReference>
<dbReference type="Pfam" id="PF12799">
    <property type="entry name" value="LRR_4"/>
    <property type="match status" value="1"/>
</dbReference>
<keyword evidence="4" id="KW-0732">Signal</keyword>
<dbReference type="InterPro" id="IPR003591">
    <property type="entry name" value="Leu-rich_rpt_typical-subtyp"/>
</dbReference>
<feature type="chain" id="PRO_5002410750" evidence="4">
    <location>
        <begin position="28"/>
        <end position="915"/>
    </location>
</feature>
<accession>A0A0E3K1T3</accession>
<evidence type="ECO:0000313" key="6">
    <source>
        <dbReference type="Proteomes" id="UP000033115"/>
    </source>
</evidence>
<reference evidence="5 6" key="1">
    <citation type="journal article" date="2015" name="J. Biotechnol.">
        <title>Complete genome sequence of a malodorant-producing acetogen, Clostridium scatologenes ATCC 25775(T).</title>
        <authorList>
            <person name="Zhu Z."/>
            <person name="Guo T."/>
            <person name="Zheng H."/>
            <person name="Song T."/>
            <person name="Ouyang P."/>
            <person name="Xie J."/>
        </authorList>
    </citation>
    <scope>NUCLEOTIDE SEQUENCE [LARGE SCALE GENOMIC DNA]</scope>
    <source>
        <strain evidence="5 6">ATCC 25775</strain>
    </source>
</reference>
<dbReference type="AlphaFoldDB" id="A0A0E3K1T3"/>
<dbReference type="SMART" id="SM00369">
    <property type="entry name" value="LRR_TYP"/>
    <property type="match status" value="3"/>
</dbReference>
<feature type="coiled-coil region" evidence="3">
    <location>
        <begin position="837"/>
        <end position="894"/>
    </location>
</feature>
<keyword evidence="3" id="KW-0175">Coiled coil</keyword>
<keyword evidence="1" id="KW-0433">Leucine-rich repeat</keyword>
<keyword evidence="2" id="KW-0677">Repeat</keyword>
<dbReference type="Pfam" id="PF04122">
    <property type="entry name" value="CW_binding_2"/>
    <property type="match status" value="3"/>
</dbReference>
<dbReference type="InterPro" id="IPR025875">
    <property type="entry name" value="Leu-rich_rpt_4"/>
</dbReference>
<gene>
    <name evidence="5" type="ORF">CSCA_3162</name>
</gene>
<feature type="coiled-coil region" evidence="3">
    <location>
        <begin position="778"/>
        <end position="811"/>
    </location>
</feature>
<evidence type="ECO:0000256" key="2">
    <source>
        <dbReference type="ARBA" id="ARBA00022737"/>
    </source>
</evidence>
<dbReference type="InterPro" id="IPR007253">
    <property type="entry name" value="Cell_wall-bd_2"/>
</dbReference>
<dbReference type="PANTHER" id="PTHR30032">
    <property type="entry name" value="N-ACETYLMURAMOYL-L-ALANINE AMIDASE-RELATED"/>
    <property type="match status" value="1"/>
</dbReference>
<dbReference type="STRING" id="1548.CSCA_3162"/>
<dbReference type="EMBL" id="CP009933">
    <property type="protein sequence ID" value="AKA70287.1"/>
    <property type="molecule type" value="Genomic_DNA"/>
</dbReference>
<dbReference type="InterPro" id="IPR051922">
    <property type="entry name" value="Bact_Sporulation_Assoc"/>
</dbReference>
<evidence type="ECO:0000313" key="5">
    <source>
        <dbReference type="EMBL" id="AKA70287.1"/>
    </source>
</evidence>
<keyword evidence="6" id="KW-1185">Reference proteome</keyword>
<evidence type="ECO:0000256" key="1">
    <source>
        <dbReference type="ARBA" id="ARBA00022614"/>
    </source>
</evidence>
<sequence>MIRRRKNIAILILTFVLGTAFPRTVQASFPTMKRLGGSDRYDTCIKVAQDGWSSSYYAVIACGENYPDALSSVPLAKKYDAPILLTYSNSMPANVMDEIKQLHVGKVFLIGGQGSISSSVEKQLQNQGIQTERLAGADRYETSVKIAEKFGKVEALTVSTGEDYADALSIGPAAAAMGVPVLLVPKNYVPDVTKKYIRNLNTIRNSEYDNTSNSSSSSNTNTSSGTFRDYHVFVMGDSNIVTDNVVDEFQGEGNTVERIEGKDKYYRNINAIGRFIQKSNGTSTQNKDSSDDNNKQAQYFVKGDMLSINNLYLASGEGFADALSGAALAAKTKSPIILSASSNSEIVKDFILNKIPNYSSNSVNPEYLTVLGGEGVMPGTRVSQIFGNIAFDNAISFPKSDSDTITFKNKSFEKLIRNKLNIQDRNIYFSDVKGITSLDLTNQNIADISGLENFIHLKSLNLSYNQIKNLSPIVRLDELENLNLSHNNIEDVSYISNLVNLKELNLSDNQISSSDLDHSRNMYKDTNQTEYDRTSDNVFKKLNNIVSLDLSNSILNDYSNNRNRINDISNLKDMTSLVSLNLNGNNVNSLSDLQKLTNLNTLKLSYTGISDLDFIKKLTNITYLDISNNSSIDGDDLNPLKNLTNLKYLNASNDKIDNVSALSSLTKLTTLYIEDNPIQDYTPILDITKSLYYKDFDLSSSIGNSSYDSEAAIDTQIKDEIYNFQSMYSYGDYTKLKYRKLYHAYDLGTYDGQLQDLYRNRDWITYEISLGGITQENINSFKNQLDSINYNAEEMSKKDSMNKKVKDLEIQFLSTSKPIEKEKLIGKINYIYADYRYDYYRNLVQKYNNDVEKIKEQIQEASYETPNYSSNKDIKNLQHSLEEIQKDIDLASQKISMYQNYKDFFNAVDAVLEEI</sequence>
<dbReference type="HOGENOM" id="CLU_316800_0_0_9"/>
<evidence type="ECO:0000256" key="4">
    <source>
        <dbReference type="SAM" id="SignalP"/>
    </source>
</evidence>
<dbReference type="SUPFAM" id="SSF52058">
    <property type="entry name" value="L domain-like"/>
    <property type="match status" value="1"/>
</dbReference>
<dbReference type="PANTHER" id="PTHR30032:SF8">
    <property type="entry name" value="GERMINATION-SPECIFIC N-ACETYLMURAMOYL-L-ALANINE AMIDASE"/>
    <property type="match status" value="1"/>
</dbReference>